<dbReference type="NCBIfam" id="TIGR00229">
    <property type="entry name" value="sensory_box"/>
    <property type="match status" value="1"/>
</dbReference>
<evidence type="ECO:0000259" key="8">
    <source>
        <dbReference type="PROSITE" id="PS50109"/>
    </source>
</evidence>
<dbReference type="InterPro" id="IPR036890">
    <property type="entry name" value="HATPase_C_sf"/>
</dbReference>
<dbReference type="CDD" id="cd00082">
    <property type="entry name" value="HisKA"/>
    <property type="match status" value="1"/>
</dbReference>
<dbReference type="InterPro" id="IPR036097">
    <property type="entry name" value="HisK_dim/P_sf"/>
</dbReference>
<dbReference type="SUPFAM" id="SSF55874">
    <property type="entry name" value="ATPase domain of HSP90 chaperone/DNA topoisomerase II/histidine kinase"/>
    <property type="match status" value="1"/>
</dbReference>
<evidence type="ECO:0000256" key="5">
    <source>
        <dbReference type="ARBA" id="ARBA00022777"/>
    </source>
</evidence>
<feature type="domain" description="Histidine kinase" evidence="8">
    <location>
        <begin position="279"/>
        <end position="491"/>
    </location>
</feature>
<dbReference type="Gene3D" id="3.30.450.20">
    <property type="entry name" value="PAS domain"/>
    <property type="match status" value="2"/>
</dbReference>
<evidence type="ECO:0000256" key="6">
    <source>
        <dbReference type="ARBA" id="ARBA00023012"/>
    </source>
</evidence>
<dbReference type="InterPro" id="IPR035965">
    <property type="entry name" value="PAS-like_dom_sf"/>
</dbReference>
<dbReference type="PANTHER" id="PTHR43711">
    <property type="entry name" value="TWO-COMPONENT HISTIDINE KINASE"/>
    <property type="match status" value="1"/>
</dbReference>
<dbReference type="AlphaFoldDB" id="A0A4V2WW79"/>
<dbReference type="InterPro" id="IPR004358">
    <property type="entry name" value="Sig_transdc_His_kin-like_C"/>
</dbReference>
<dbReference type="InterPro" id="IPR003661">
    <property type="entry name" value="HisK_dim/P_dom"/>
</dbReference>
<dbReference type="SUPFAM" id="SSF47384">
    <property type="entry name" value="Homodimeric domain of signal transducing histidine kinase"/>
    <property type="match status" value="1"/>
</dbReference>
<dbReference type="InterPro" id="IPR050736">
    <property type="entry name" value="Sensor_HK_Regulatory"/>
</dbReference>
<dbReference type="SUPFAM" id="SSF55785">
    <property type="entry name" value="PYP-like sensor domain (PAS domain)"/>
    <property type="match status" value="1"/>
</dbReference>
<dbReference type="FunFam" id="1.10.287.130:FF:000001">
    <property type="entry name" value="Two-component sensor histidine kinase"/>
    <property type="match status" value="1"/>
</dbReference>
<dbReference type="PRINTS" id="PR00344">
    <property type="entry name" value="BCTRLSENSOR"/>
</dbReference>
<evidence type="ECO:0000259" key="9">
    <source>
        <dbReference type="PROSITE" id="PS50113"/>
    </source>
</evidence>
<dbReference type="InterPro" id="IPR005467">
    <property type="entry name" value="His_kinase_dom"/>
</dbReference>
<gene>
    <name evidence="10" type="ORF">E1I98_03840</name>
</gene>
<dbReference type="InterPro" id="IPR000700">
    <property type="entry name" value="PAS-assoc_C"/>
</dbReference>
<evidence type="ECO:0000256" key="2">
    <source>
        <dbReference type="ARBA" id="ARBA00012438"/>
    </source>
</evidence>
<dbReference type="GO" id="GO:0000155">
    <property type="term" value="F:phosphorelay sensor kinase activity"/>
    <property type="evidence" value="ECO:0007669"/>
    <property type="project" value="InterPro"/>
</dbReference>
<keyword evidence="4" id="KW-0808">Transferase</keyword>
<dbReference type="RefSeq" id="WP_132140408.1">
    <property type="nucleotide sequence ID" value="NZ_CAXSSM010000008.1"/>
</dbReference>
<evidence type="ECO:0000313" key="10">
    <source>
        <dbReference type="EMBL" id="TDA75554.1"/>
    </source>
</evidence>
<protein>
    <recommendedName>
        <fullName evidence="2">histidine kinase</fullName>
        <ecNumber evidence="2">2.7.13.3</ecNumber>
    </recommendedName>
</protein>
<dbReference type="FunFam" id="3.30.565.10:FF:000006">
    <property type="entry name" value="Sensor histidine kinase WalK"/>
    <property type="match status" value="1"/>
</dbReference>
<keyword evidence="5" id="KW-0418">Kinase</keyword>
<comment type="catalytic activity">
    <reaction evidence="1">
        <text>ATP + protein L-histidine = ADP + protein N-phospho-L-histidine.</text>
        <dbReference type="EC" id="2.7.13.3"/>
    </reaction>
</comment>
<dbReference type="Gene3D" id="1.10.287.130">
    <property type="match status" value="1"/>
</dbReference>
<evidence type="ECO:0000256" key="4">
    <source>
        <dbReference type="ARBA" id="ARBA00022679"/>
    </source>
</evidence>
<keyword evidence="6" id="KW-0902">Two-component regulatory system</keyword>
<dbReference type="Proteomes" id="UP000294527">
    <property type="component" value="Unassembled WGS sequence"/>
</dbReference>
<keyword evidence="7" id="KW-0472">Membrane</keyword>
<evidence type="ECO:0000256" key="1">
    <source>
        <dbReference type="ARBA" id="ARBA00000085"/>
    </source>
</evidence>
<dbReference type="EC" id="2.7.13.3" evidence="2"/>
<feature type="domain" description="PAC" evidence="9">
    <location>
        <begin position="209"/>
        <end position="261"/>
    </location>
</feature>
<evidence type="ECO:0000313" key="11">
    <source>
        <dbReference type="Proteomes" id="UP000294527"/>
    </source>
</evidence>
<keyword evidence="3" id="KW-0597">Phosphoprotein</keyword>
<dbReference type="EMBL" id="SLTU01000001">
    <property type="protein sequence ID" value="TDA75554.1"/>
    <property type="molecule type" value="Genomic_DNA"/>
</dbReference>
<dbReference type="PROSITE" id="PS50109">
    <property type="entry name" value="HIS_KIN"/>
    <property type="match status" value="1"/>
</dbReference>
<dbReference type="PANTHER" id="PTHR43711:SF31">
    <property type="entry name" value="HISTIDINE KINASE"/>
    <property type="match status" value="1"/>
</dbReference>
<dbReference type="SMART" id="SM00388">
    <property type="entry name" value="HisKA"/>
    <property type="match status" value="1"/>
</dbReference>
<organism evidence="10 11">
    <name type="scientific">Phocaeicola dorei</name>
    <dbReference type="NCBI Taxonomy" id="357276"/>
    <lineage>
        <taxon>Bacteria</taxon>
        <taxon>Pseudomonadati</taxon>
        <taxon>Bacteroidota</taxon>
        <taxon>Bacteroidia</taxon>
        <taxon>Bacteroidales</taxon>
        <taxon>Bacteroidaceae</taxon>
        <taxon>Phocaeicola</taxon>
    </lineage>
</organism>
<evidence type="ECO:0000256" key="7">
    <source>
        <dbReference type="ARBA" id="ARBA00023136"/>
    </source>
</evidence>
<dbReference type="Gene3D" id="3.30.565.10">
    <property type="entry name" value="Histidine kinase-like ATPase, C-terminal domain"/>
    <property type="match status" value="1"/>
</dbReference>
<dbReference type="SMART" id="SM00387">
    <property type="entry name" value="HATPase_c"/>
    <property type="match status" value="1"/>
</dbReference>
<evidence type="ECO:0000256" key="3">
    <source>
        <dbReference type="ARBA" id="ARBA00022553"/>
    </source>
</evidence>
<comment type="caution">
    <text evidence="10">The sequence shown here is derived from an EMBL/GenBank/DDBJ whole genome shotgun (WGS) entry which is preliminary data.</text>
</comment>
<name>A0A4V2WW79_9BACT</name>
<proteinExistence type="predicted"/>
<dbReference type="InterPro" id="IPR013655">
    <property type="entry name" value="PAS_fold_3"/>
</dbReference>
<reference evidence="10 11" key="1">
    <citation type="journal article" date="2019" name="Nat. Microbiol.">
        <title>Genomic variation and strain-specific functional adaptation in the human gut microbiome during early life.</title>
        <authorList>
            <person name="Vatanen T."/>
            <person name="Plichta D.R."/>
            <person name="Somani J."/>
            <person name="Munch P.C."/>
            <person name="Arthur T.D."/>
            <person name="Hall A.B."/>
            <person name="Rudolf S."/>
            <person name="Oakeley E.J."/>
            <person name="Ke X."/>
            <person name="Young R.A."/>
            <person name="Haiser H.J."/>
            <person name="Kolde R."/>
            <person name="Yassour M."/>
            <person name="Luopajarvi K."/>
            <person name="Siljander H."/>
            <person name="Virtanen S.M."/>
            <person name="Ilonen J."/>
            <person name="Uibo R."/>
            <person name="Tillmann V."/>
            <person name="Mokurov S."/>
            <person name="Dorshakova N."/>
            <person name="Porter J.A."/>
            <person name="McHardy A.C."/>
            <person name="Lahdesmaki H."/>
            <person name="Vlamakis H."/>
            <person name="Huttenhower C."/>
            <person name="Knip M."/>
            <person name="Xavier R.J."/>
        </authorList>
    </citation>
    <scope>NUCLEOTIDE SEQUENCE [LARGE SCALE GENOMIC DNA]</scope>
    <source>
        <strain evidence="10 11">RJX1047</strain>
    </source>
</reference>
<dbReference type="Pfam" id="PF02518">
    <property type="entry name" value="HATPase_c"/>
    <property type="match status" value="1"/>
</dbReference>
<dbReference type="Pfam" id="PF08447">
    <property type="entry name" value="PAS_3"/>
    <property type="match status" value="1"/>
</dbReference>
<dbReference type="Pfam" id="PF00512">
    <property type="entry name" value="HisKA"/>
    <property type="match status" value="1"/>
</dbReference>
<accession>A0A4V2WW79</accession>
<dbReference type="PROSITE" id="PS50113">
    <property type="entry name" value="PAC"/>
    <property type="match status" value="1"/>
</dbReference>
<sequence length="494" mass="56720">MESMSYIKGQLVLSKQILNILPSALIFMDANGIIERINDEAIHELELGDRDIKGENISQIISILRNHQNIIPELIEALKHEEKIIDFPKATFIKSELQNIRFIAEGRIASVFTKKKLSQMILSFRNIEGELTQQHIINMALSLTKIYPWFYDMEKKKLIIDARWFKYLNIPTKDYTLTEEEFAAYLHPDDRDTLMNALTNQIAGNLNTEAFTYRLKQSDGSWEWFEEQSLYLEQIEGAPYRIIGACQSIQEHKNAEEKLMFARDKAEQSDKLKSAFLANMSHEIRTPLNAIIGFSNLLVSEEMDGEESKEFVSIINQNCEQLLVLISDIIDMSKIESNSIEFKIQKQSLHQILSEIYQCQSLNIPSKIEFRLELPEEDTEIMIDTTRFKQVINNLINNAIKFTMYGHITLGSKILQNGTIDIYVKDTGMGMPQEKLAHIFERFYKMDSFKPGAGLGLSICKTIIEHMQGEINVTSIEGKGSNFTITIPTNLIII</sequence>
<dbReference type="InterPro" id="IPR000014">
    <property type="entry name" value="PAS"/>
</dbReference>
<dbReference type="InterPro" id="IPR003594">
    <property type="entry name" value="HATPase_dom"/>
</dbReference>